<organism evidence="2 3">
    <name type="scientific">Leucocoprinus birnbaumii</name>
    <dbReference type="NCBI Taxonomy" id="56174"/>
    <lineage>
        <taxon>Eukaryota</taxon>
        <taxon>Fungi</taxon>
        <taxon>Dikarya</taxon>
        <taxon>Basidiomycota</taxon>
        <taxon>Agaricomycotina</taxon>
        <taxon>Agaricomycetes</taxon>
        <taxon>Agaricomycetidae</taxon>
        <taxon>Agaricales</taxon>
        <taxon>Agaricineae</taxon>
        <taxon>Agaricaceae</taxon>
        <taxon>Leucocoprinus</taxon>
    </lineage>
</organism>
<comment type="caution">
    <text evidence="2">The sequence shown here is derived from an EMBL/GenBank/DDBJ whole genome shotgun (WGS) entry which is preliminary data.</text>
</comment>
<evidence type="ECO:0000313" key="2">
    <source>
        <dbReference type="EMBL" id="KAJ3565601.1"/>
    </source>
</evidence>
<accession>A0AAD5VUI6</accession>
<sequence length="625" mass="68226">MATPSFDITSGLPADMFHNGLTNLPPSLFHQDASTIFSNSPATTGTPPVLSALPSPMPPPLMLVNGNTGLHASVPTPNLLYTKLIADITCRDHANFLDNFQERFEIVHRLKDKHFGDQIKWAWKNVVRDFIKKFGPVSTGFAIKADHYLRNRSIASKDKGTRRVSGGKPTVSTRAVQWIHVMGREMKDTVEARMTEIHKAKGITSKGDYLKHFKEACDEIVEELDQLKIDKFKAIADAETVARKSPPTPENVYDRQGSMVNVVSDAISDNFGWEAGQVGDAVCVFTLAYVDPKDQIKTDISFVSNKYILNTDCNVPMIISAFHEHIDPLLKSLTNEYLPASVPQVLIDYENMTMKQLRGSLYEVIMGQWVASSSNGSPQNATLFVSMDFVHPATTSSFDKLSKLAQALNSLQASPLFRKAEDIVGPTPFIPNPPITTQTPVASDGPAIALRDAPSAVIPIESVPHPVAMPVMAAPAMSAPATSAVPDLASVAKYVNITAPEASDIAAVDDHTSPPSILGKHKRGNVKASNKPPQVIYVPEPAGRVLRSHADKGTPANQLTKEIEDLLEENQVLKDFEGYKKVIIPHVDDFVIGLVAQQPPLTPRLSPCHPVDDLLLMMSDFVLTD</sequence>
<dbReference type="AlphaFoldDB" id="A0AAD5VUI6"/>
<feature type="region of interest" description="Disordered" evidence="1">
    <location>
        <begin position="507"/>
        <end position="533"/>
    </location>
</feature>
<reference evidence="2" key="1">
    <citation type="submission" date="2022-07" db="EMBL/GenBank/DDBJ databases">
        <title>Genome Sequence of Leucocoprinus birnbaumii.</title>
        <authorList>
            <person name="Buettner E."/>
        </authorList>
    </citation>
    <scope>NUCLEOTIDE SEQUENCE</scope>
    <source>
        <strain evidence="2">VT141</strain>
    </source>
</reference>
<evidence type="ECO:0000256" key="1">
    <source>
        <dbReference type="SAM" id="MobiDB-lite"/>
    </source>
</evidence>
<dbReference type="Proteomes" id="UP001213000">
    <property type="component" value="Unassembled WGS sequence"/>
</dbReference>
<name>A0AAD5VUI6_9AGAR</name>
<proteinExistence type="predicted"/>
<gene>
    <name evidence="2" type="ORF">NP233_g7530</name>
</gene>
<keyword evidence="3" id="KW-1185">Reference proteome</keyword>
<dbReference type="EMBL" id="JANIEX010000556">
    <property type="protein sequence ID" value="KAJ3565601.1"/>
    <property type="molecule type" value="Genomic_DNA"/>
</dbReference>
<protein>
    <submittedName>
        <fullName evidence="2">Uncharacterized protein</fullName>
    </submittedName>
</protein>
<evidence type="ECO:0000313" key="3">
    <source>
        <dbReference type="Proteomes" id="UP001213000"/>
    </source>
</evidence>